<protein>
    <submittedName>
        <fullName evidence="4">Uncharacterized protein</fullName>
    </submittedName>
</protein>
<proteinExistence type="predicted"/>
<keyword evidence="5" id="KW-1185">Reference proteome</keyword>
<feature type="domain" description="MoxR-vWA-beta-propeller ternary system" evidence="2">
    <location>
        <begin position="35"/>
        <end position="194"/>
    </location>
</feature>
<dbReference type="Pfam" id="PF19915">
    <property type="entry name" value="bpX0"/>
    <property type="match status" value="1"/>
</dbReference>
<dbReference type="InterPro" id="IPR045554">
    <property type="entry name" value="bpX0"/>
</dbReference>
<evidence type="ECO:0000259" key="2">
    <source>
        <dbReference type="Pfam" id="PF19915"/>
    </source>
</evidence>
<dbReference type="RefSeq" id="WP_145270404.1">
    <property type="nucleotide sequence ID" value="NZ_CP036426.1"/>
</dbReference>
<reference evidence="4 5" key="1">
    <citation type="submission" date="2019-02" db="EMBL/GenBank/DDBJ databases">
        <title>Deep-cultivation of Planctomycetes and their phenomic and genomic characterization uncovers novel biology.</title>
        <authorList>
            <person name="Wiegand S."/>
            <person name="Jogler M."/>
            <person name="Boedeker C."/>
            <person name="Pinto D."/>
            <person name="Vollmers J."/>
            <person name="Rivas-Marin E."/>
            <person name="Kohn T."/>
            <person name="Peeters S.H."/>
            <person name="Heuer A."/>
            <person name="Rast P."/>
            <person name="Oberbeckmann S."/>
            <person name="Bunk B."/>
            <person name="Jeske O."/>
            <person name="Meyerdierks A."/>
            <person name="Storesund J.E."/>
            <person name="Kallscheuer N."/>
            <person name="Luecker S."/>
            <person name="Lage O.M."/>
            <person name="Pohl T."/>
            <person name="Merkel B.J."/>
            <person name="Hornburger P."/>
            <person name="Mueller R.-W."/>
            <person name="Bruemmer F."/>
            <person name="Labrenz M."/>
            <person name="Spormann A.M."/>
            <person name="Op den Camp H."/>
            <person name="Overmann J."/>
            <person name="Amann R."/>
            <person name="Jetten M.S.M."/>
            <person name="Mascher T."/>
            <person name="Medema M.H."/>
            <person name="Devos D.P."/>
            <person name="Kaster A.-K."/>
            <person name="Ovreas L."/>
            <person name="Rohde M."/>
            <person name="Galperin M.Y."/>
            <person name="Jogler C."/>
        </authorList>
    </citation>
    <scope>NUCLEOTIDE SEQUENCE [LARGE SCALE GENOMIC DNA]</scope>
    <source>
        <strain evidence="4 5">ElP</strain>
    </source>
</reference>
<evidence type="ECO:0000256" key="1">
    <source>
        <dbReference type="SAM" id="MobiDB-lite"/>
    </source>
</evidence>
<evidence type="ECO:0000259" key="3">
    <source>
        <dbReference type="Pfam" id="PF19917"/>
    </source>
</evidence>
<dbReference type="InterPro" id="IPR045553">
    <property type="entry name" value="bpX1"/>
</dbReference>
<dbReference type="Pfam" id="PF19917">
    <property type="entry name" value="bpX1"/>
    <property type="match status" value="1"/>
</dbReference>
<dbReference type="OrthoDB" id="242251at2"/>
<dbReference type="Proteomes" id="UP000317835">
    <property type="component" value="Chromosome"/>
</dbReference>
<evidence type="ECO:0000313" key="5">
    <source>
        <dbReference type="Proteomes" id="UP000317835"/>
    </source>
</evidence>
<gene>
    <name evidence="4" type="ORF">ElP_29710</name>
</gene>
<dbReference type="EMBL" id="CP036426">
    <property type="protein sequence ID" value="QDV35069.1"/>
    <property type="molecule type" value="Genomic_DNA"/>
</dbReference>
<feature type="region of interest" description="Disordered" evidence="1">
    <location>
        <begin position="458"/>
        <end position="480"/>
    </location>
</feature>
<organism evidence="4 5">
    <name type="scientific">Tautonia plasticadhaerens</name>
    <dbReference type="NCBI Taxonomy" id="2527974"/>
    <lineage>
        <taxon>Bacteria</taxon>
        <taxon>Pseudomonadati</taxon>
        <taxon>Planctomycetota</taxon>
        <taxon>Planctomycetia</taxon>
        <taxon>Isosphaerales</taxon>
        <taxon>Isosphaeraceae</taxon>
        <taxon>Tautonia</taxon>
    </lineage>
</organism>
<name>A0A518H2I3_9BACT</name>
<accession>A0A518H2I3</accession>
<evidence type="ECO:0000313" key="4">
    <source>
        <dbReference type="EMBL" id="QDV35069.1"/>
    </source>
</evidence>
<feature type="domain" description="MoxR-vWA-beta-propeller ternary system" evidence="3">
    <location>
        <begin position="878"/>
        <end position="945"/>
    </location>
</feature>
<sequence>MIAADSYLHIPEAYGRWLGGLKWSVGGEAVEFPDGQTFAFGRELSLFLDGFAAGREPIHFAHVLHLVHLLLRGPLSHDVVTPMDLAGSFVALGRPHRNAGAFCATLCDGVPGLPDPPDVEAVCLLLTAGAAVGGYRRAEVEADLVLWEGYDPGDPGHGPAAALAVDDPPMSPAVFERLVLERLARHRPDQVRHWLRLGRPPEPSGRSVADRVEAELPGTVREALEPLLRRPRLSGSAGLLDRLVGALALPPRTLARESLPTGGYADVSNRGHPERLLPGQHAMEPEEFLRRFAENELLYYQREEPHAPESEELVVLIDQGVRTWGAVRPVLAAAAVALGRLADRRGAAMRLGSTVDPTRLLDPLASPADALAALLEASDLSPHPAPMLASALAGGSPRRRDVVLLTHPRSLDEPEVEAAARRVGPGDRLFAVAVDDRRDVQLSEVRRGRPVPLARFRAEPADDHPAAPRPARPGRGGAGAWEGDVEPIGFPFRLAPGVGPTPRGIGPTFAFTESGEWLAAIGPHGVPLAWRVDGSSVEAWPRGLSGGEVVRTVDALLGVAGGFVVIGRLGDGDGDGDRPVAVHYDLAPRRVRSYVKYLSAEPVWDWFYLRESHALIARGPEESWYVDLRTGGRFSSQDRCSSEIVARDLARVEGASVPPPGLLVLHDDDTRPASGPSARLRVGTGTVTLDGVSPPWRPFRPFADGLPLLAGRRLERALLRGDTLALYASGGGRPPRWHVFQGPDPVLLPDRPAPGAGDLTLSADGRLMAVRQDDHRYAVSVVDSAGPPALLTPRAGASGWPHVGLGRDWMALQDGPHATLLRWDGGRLEVRSASGDRAYAYSALFHEGVPASPLVSVARRGSLPAWASYDPRRFKATCRGPGLVAVVDDFGQVALSDSGGTLLCIVLASRGRLAAWMPDGTRFGPAELTGSPPTPGAGERIAAALRGAARGGLAG</sequence>
<dbReference type="AlphaFoldDB" id="A0A518H2I3"/>
<dbReference type="KEGG" id="tpla:ElP_29710"/>